<keyword evidence="2" id="KW-1185">Reference proteome</keyword>
<dbReference type="EMBL" id="BMMW01000004">
    <property type="protein sequence ID" value="GGK63048.1"/>
    <property type="molecule type" value="Genomic_DNA"/>
</dbReference>
<gene>
    <name evidence="1" type="ORF">GCM10011591_39140</name>
</gene>
<reference evidence="1" key="1">
    <citation type="journal article" date="2014" name="Int. J. Syst. Evol. Microbiol.">
        <title>Complete genome sequence of Corynebacterium casei LMG S-19264T (=DSM 44701T), isolated from a smear-ripened cheese.</title>
        <authorList>
            <consortium name="US DOE Joint Genome Institute (JGI-PGF)"/>
            <person name="Walter F."/>
            <person name="Albersmeier A."/>
            <person name="Kalinowski J."/>
            <person name="Ruckert C."/>
        </authorList>
    </citation>
    <scope>NUCLEOTIDE SEQUENCE</scope>
    <source>
        <strain evidence="1">CGMCC 4.7278</strain>
    </source>
</reference>
<proteinExistence type="predicted"/>
<accession>A0A917QQE6</accession>
<organism evidence="1 2">
    <name type="scientific">Nocardia camponoti</name>
    <dbReference type="NCBI Taxonomy" id="1616106"/>
    <lineage>
        <taxon>Bacteria</taxon>
        <taxon>Bacillati</taxon>
        <taxon>Actinomycetota</taxon>
        <taxon>Actinomycetes</taxon>
        <taxon>Mycobacteriales</taxon>
        <taxon>Nocardiaceae</taxon>
        <taxon>Nocardia</taxon>
    </lineage>
</organism>
<sequence length="177" mass="19763">MTEAREKVLGQTRQLWLVEQASSIPMPDARCPMPDELERGSFGRRPRGQHWILASDGLDELCNTSVRFDTPVCVQPVTVADIAGLPFAVKVLDSGGAPLSIEARDFCCADPDGVVRWIVAGEFDVDQRRTVRSMPIEYREVPSRLLVIVHTFQVCFPLITLNERVKLTRSVGELRAT</sequence>
<dbReference type="RefSeq" id="WP_188830491.1">
    <property type="nucleotide sequence ID" value="NZ_BMMW01000004.1"/>
</dbReference>
<protein>
    <submittedName>
        <fullName evidence="1">Uncharacterized protein</fullName>
    </submittedName>
</protein>
<comment type="caution">
    <text evidence="1">The sequence shown here is derived from an EMBL/GenBank/DDBJ whole genome shotgun (WGS) entry which is preliminary data.</text>
</comment>
<dbReference type="AlphaFoldDB" id="A0A917QQE6"/>
<reference evidence="1" key="2">
    <citation type="submission" date="2020-09" db="EMBL/GenBank/DDBJ databases">
        <authorList>
            <person name="Sun Q."/>
            <person name="Zhou Y."/>
        </authorList>
    </citation>
    <scope>NUCLEOTIDE SEQUENCE</scope>
    <source>
        <strain evidence="1">CGMCC 4.7278</strain>
    </source>
</reference>
<dbReference type="Proteomes" id="UP000612956">
    <property type="component" value="Unassembled WGS sequence"/>
</dbReference>
<name>A0A917QQE6_9NOCA</name>
<evidence type="ECO:0000313" key="2">
    <source>
        <dbReference type="Proteomes" id="UP000612956"/>
    </source>
</evidence>
<evidence type="ECO:0000313" key="1">
    <source>
        <dbReference type="EMBL" id="GGK63048.1"/>
    </source>
</evidence>